<dbReference type="Pfam" id="PF07727">
    <property type="entry name" value="RVT_2"/>
    <property type="match status" value="1"/>
</dbReference>
<sequence length="396" mass="45010">MNSMPYVAKAYSMIRQEEKQREAFSLKKTPTALFAYYNNLRNSYNNNSRFDNNNLKVWWELYPRGVIFKGYESISRRGTFRKGHPLRGKYRPPNQSLRNTMQENHRGRTINMDMAQGSNSDAPVARGSSDAAMNARMDQLQNLLNQIILMMQNKENTGVSFMSNLDINNAFLHGDLHEEVYMALPQGYTHISNIINHVCKLQKTLYGLKQANSDWASFQMTRRSTTGFCIFLGSCLISWQSKKQEVVSRCSTKAEYKALVDCTCEVTWLLSLLKDLQVLSTLPETIFCDNQSSISLAANPVQHARTKHIEIDCHFIREKIKAGVLLPIFISTTNQAADVLTKGGNGYIKAQAQVHSVVKNIAQDLETVKNIPSIISTMVSSKYLHHKKCMKDCNLM</sequence>
<protein>
    <submittedName>
        <fullName evidence="2">Homogeneously-staining region</fullName>
    </submittedName>
</protein>
<organism evidence="2">
    <name type="scientific">Tanacetum cinerariifolium</name>
    <name type="common">Dalmatian daisy</name>
    <name type="synonym">Chrysanthemum cinerariifolium</name>
    <dbReference type="NCBI Taxonomy" id="118510"/>
    <lineage>
        <taxon>Eukaryota</taxon>
        <taxon>Viridiplantae</taxon>
        <taxon>Streptophyta</taxon>
        <taxon>Embryophyta</taxon>
        <taxon>Tracheophyta</taxon>
        <taxon>Spermatophyta</taxon>
        <taxon>Magnoliopsida</taxon>
        <taxon>eudicotyledons</taxon>
        <taxon>Gunneridae</taxon>
        <taxon>Pentapetalae</taxon>
        <taxon>asterids</taxon>
        <taxon>campanulids</taxon>
        <taxon>Asterales</taxon>
        <taxon>Asteraceae</taxon>
        <taxon>Asteroideae</taxon>
        <taxon>Anthemideae</taxon>
        <taxon>Anthemidinae</taxon>
        <taxon>Tanacetum</taxon>
    </lineage>
</organism>
<dbReference type="EMBL" id="BKCJ010000022">
    <property type="protein sequence ID" value="GEU28808.1"/>
    <property type="molecule type" value="Genomic_DNA"/>
</dbReference>
<reference evidence="2" key="1">
    <citation type="journal article" date="2019" name="Sci. Rep.">
        <title>Draft genome of Tanacetum cinerariifolium, the natural source of mosquito coil.</title>
        <authorList>
            <person name="Yamashiro T."/>
            <person name="Shiraishi A."/>
            <person name="Satake H."/>
            <person name="Nakayama K."/>
        </authorList>
    </citation>
    <scope>NUCLEOTIDE SEQUENCE</scope>
</reference>
<comment type="caution">
    <text evidence="2">The sequence shown here is derived from an EMBL/GenBank/DDBJ whole genome shotgun (WGS) entry which is preliminary data.</text>
</comment>
<dbReference type="PANTHER" id="PTHR11439:SF463">
    <property type="entry name" value="REVERSE TRANSCRIPTASE TY1_COPIA-TYPE DOMAIN-CONTAINING PROTEIN"/>
    <property type="match status" value="1"/>
</dbReference>
<accession>A0A699GJE4</accession>
<dbReference type="CDD" id="cd09272">
    <property type="entry name" value="RNase_HI_RT_Ty1"/>
    <property type="match status" value="1"/>
</dbReference>
<dbReference type="InterPro" id="IPR013103">
    <property type="entry name" value="RVT_2"/>
</dbReference>
<feature type="domain" description="Reverse transcriptase Ty1/copia-type" evidence="1">
    <location>
        <begin position="162"/>
        <end position="216"/>
    </location>
</feature>
<proteinExistence type="predicted"/>
<dbReference type="AlphaFoldDB" id="A0A699GJE4"/>
<dbReference type="PANTHER" id="PTHR11439">
    <property type="entry name" value="GAG-POL-RELATED RETROTRANSPOSON"/>
    <property type="match status" value="1"/>
</dbReference>
<name>A0A699GJE4_TANCI</name>
<evidence type="ECO:0000259" key="1">
    <source>
        <dbReference type="Pfam" id="PF07727"/>
    </source>
</evidence>
<gene>
    <name evidence="2" type="ORF">Tci_000786</name>
</gene>
<evidence type="ECO:0000313" key="2">
    <source>
        <dbReference type="EMBL" id="GEU28808.1"/>
    </source>
</evidence>